<evidence type="ECO:0000256" key="1">
    <source>
        <dbReference type="SAM" id="MobiDB-lite"/>
    </source>
</evidence>
<proteinExistence type="predicted"/>
<accession>A0A8H7C7R5</accession>
<dbReference type="EMBL" id="JABXXO010000010">
    <property type="protein sequence ID" value="KAF7768537.1"/>
    <property type="molecule type" value="Genomic_DNA"/>
</dbReference>
<evidence type="ECO:0000313" key="2">
    <source>
        <dbReference type="EMBL" id="KAF7768537.1"/>
    </source>
</evidence>
<dbReference type="AlphaFoldDB" id="A0A8H7C7R5"/>
<reference evidence="2 3" key="1">
    <citation type="journal article" name="Sci. Rep.">
        <title>Telomere-to-telomere assembled and centromere annotated genomes of the two main subspecies of the button mushroom Agaricus bisporus reveal especially polymorphic chromosome ends.</title>
        <authorList>
            <person name="Sonnenberg A.S.M."/>
            <person name="Sedaghat-Telgerd N."/>
            <person name="Lavrijssen B."/>
            <person name="Ohm R.A."/>
            <person name="Hendrickx P.M."/>
            <person name="Scholtmeijer K."/>
            <person name="Baars J.J.P."/>
            <person name="van Peer A."/>
        </authorList>
    </citation>
    <scope>NUCLEOTIDE SEQUENCE [LARGE SCALE GENOMIC DNA]</scope>
    <source>
        <strain evidence="2 3">H119_p4</strain>
    </source>
</reference>
<gene>
    <name evidence="2" type="ORF">Agabi119p4_7780</name>
</gene>
<sequence>MKSSSTPPDRQVAGTREGATPQKKTAPLPEAPLLTALEPLLSPLSFPELILGEKIGGGSAWGRKKGRWRDGTGRKRRNLTAQLFDGPFNKGDGTINSRQICRRSLTRAQPSHYEPPRRAGPSRSDRE</sequence>
<feature type="region of interest" description="Disordered" evidence="1">
    <location>
        <begin position="1"/>
        <end position="31"/>
    </location>
</feature>
<protein>
    <submittedName>
        <fullName evidence="2">Uncharacterized protein</fullName>
    </submittedName>
</protein>
<organism evidence="2 3">
    <name type="scientific">Agaricus bisporus var. burnettii</name>
    <dbReference type="NCBI Taxonomy" id="192524"/>
    <lineage>
        <taxon>Eukaryota</taxon>
        <taxon>Fungi</taxon>
        <taxon>Dikarya</taxon>
        <taxon>Basidiomycota</taxon>
        <taxon>Agaricomycotina</taxon>
        <taxon>Agaricomycetes</taxon>
        <taxon>Agaricomycetidae</taxon>
        <taxon>Agaricales</taxon>
        <taxon>Agaricineae</taxon>
        <taxon>Agaricaceae</taxon>
        <taxon>Agaricus</taxon>
    </lineage>
</organism>
<feature type="region of interest" description="Disordered" evidence="1">
    <location>
        <begin position="103"/>
        <end position="127"/>
    </location>
</feature>
<dbReference type="Proteomes" id="UP000629468">
    <property type="component" value="Unassembled WGS sequence"/>
</dbReference>
<comment type="caution">
    <text evidence="2">The sequence shown here is derived from an EMBL/GenBank/DDBJ whole genome shotgun (WGS) entry which is preliminary data.</text>
</comment>
<name>A0A8H7C7R5_AGABI</name>
<evidence type="ECO:0000313" key="3">
    <source>
        <dbReference type="Proteomes" id="UP000629468"/>
    </source>
</evidence>
<feature type="region of interest" description="Disordered" evidence="1">
    <location>
        <begin position="55"/>
        <end position="74"/>
    </location>
</feature>